<accession>A0A1R1PEU4</accession>
<evidence type="ECO:0000256" key="1">
    <source>
        <dbReference type="ARBA" id="ARBA00007861"/>
    </source>
</evidence>
<dbReference type="GO" id="GO:0042273">
    <property type="term" value="P:ribosomal large subunit biogenesis"/>
    <property type="evidence" value="ECO:0007669"/>
    <property type="project" value="InterPro"/>
</dbReference>
<sequence>MGNVRVQKWDSELQDGDENGSNAGFRMKLGVDMCKMKAKDIEANILAFGGNEQELRIYDINKVEFGDTASGANNGAWRKPKSEPLFKAKNIADDYLGLRNPVWITDIDFLDKNENTTNSMGNKLVVSTGYGFIRTYDTLAQKKPVLNLNVFNENRNRKITNIAVSPNQYDVFFTDNSGIICQLDLRKATSSSIDFAVSTNQNKTPFIVESYKGATGAVTSMAVVGQTDGLFLATVSLDRFFRLYRINIGSTYKHSKMIHQTYLKQRMSAVCWDSTRSIYNSDDIVQEELDEVWDKIDTVH</sequence>
<dbReference type="SUPFAM" id="SSF50978">
    <property type="entry name" value="WD40 repeat-like"/>
    <property type="match status" value="1"/>
</dbReference>
<evidence type="ECO:0000256" key="2">
    <source>
        <dbReference type="ARBA" id="ARBA00011187"/>
    </source>
</evidence>
<comment type="subunit">
    <text evidence="2">Component of the pre-66S ribosomal particle.</text>
</comment>
<dbReference type="PANTHER" id="PTHR16038">
    <property type="entry name" value="NOP SEVEN ASSOCIATED PROTEIN 1"/>
    <property type="match status" value="1"/>
</dbReference>
<name>A0A1R1PEU4_ZANCU</name>
<organism evidence="4 5">
    <name type="scientific">Zancudomyces culisetae</name>
    <name type="common">Gut fungus</name>
    <name type="synonym">Smittium culisetae</name>
    <dbReference type="NCBI Taxonomy" id="1213189"/>
    <lineage>
        <taxon>Eukaryota</taxon>
        <taxon>Fungi</taxon>
        <taxon>Fungi incertae sedis</taxon>
        <taxon>Zoopagomycota</taxon>
        <taxon>Kickxellomycotina</taxon>
        <taxon>Harpellomycetes</taxon>
        <taxon>Harpellales</taxon>
        <taxon>Legeriomycetaceae</taxon>
        <taxon>Zancudomyces</taxon>
    </lineage>
</organism>
<dbReference type="AlphaFoldDB" id="A0A1R1PEU4"/>
<comment type="similarity">
    <text evidence="1">Belongs to the NSA1 family.</text>
</comment>
<dbReference type="InterPro" id="IPR037379">
    <property type="entry name" value="WDR74/Nsa1"/>
</dbReference>
<protein>
    <recommendedName>
        <fullName evidence="3">Ribosome biogenesis protein NSA1</fullName>
    </recommendedName>
</protein>
<dbReference type="PANTHER" id="PTHR16038:SF4">
    <property type="entry name" value="WD REPEAT-CONTAINING PROTEIN 74"/>
    <property type="match status" value="1"/>
</dbReference>
<proteinExistence type="inferred from homology"/>
<evidence type="ECO:0000313" key="5">
    <source>
        <dbReference type="Proteomes" id="UP000188320"/>
    </source>
</evidence>
<dbReference type="EMBL" id="LSSK01001562">
    <property type="protein sequence ID" value="OMH79402.1"/>
    <property type="molecule type" value="Genomic_DNA"/>
</dbReference>
<dbReference type="OrthoDB" id="18388at2759"/>
<reference evidence="5" key="1">
    <citation type="submission" date="2017-01" db="EMBL/GenBank/DDBJ databases">
        <authorList>
            <person name="Wang Y."/>
            <person name="White M."/>
            <person name="Kvist S."/>
            <person name="Moncalvo J.-M."/>
        </authorList>
    </citation>
    <scope>NUCLEOTIDE SEQUENCE [LARGE SCALE GENOMIC DNA]</scope>
    <source>
        <strain evidence="5">COL-18-3</strain>
    </source>
</reference>
<dbReference type="GO" id="GO:0005730">
    <property type="term" value="C:nucleolus"/>
    <property type="evidence" value="ECO:0007669"/>
    <property type="project" value="InterPro"/>
</dbReference>
<dbReference type="Gene3D" id="2.130.10.10">
    <property type="entry name" value="YVTN repeat-like/Quinoprotein amine dehydrogenase"/>
    <property type="match status" value="1"/>
</dbReference>
<comment type="caution">
    <text evidence="4">The sequence shown here is derived from an EMBL/GenBank/DDBJ whole genome shotgun (WGS) entry which is preliminary data.</text>
</comment>
<evidence type="ECO:0000256" key="3">
    <source>
        <dbReference type="ARBA" id="ARBA00014234"/>
    </source>
</evidence>
<dbReference type="Proteomes" id="UP000188320">
    <property type="component" value="Unassembled WGS sequence"/>
</dbReference>
<keyword evidence="5" id="KW-1185">Reference proteome</keyword>
<dbReference type="InterPro" id="IPR015943">
    <property type="entry name" value="WD40/YVTN_repeat-like_dom_sf"/>
</dbReference>
<dbReference type="InterPro" id="IPR036322">
    <property type="entry name" value="WD40_repeat_dom_sf"/>
</dbReference>
<dbReference type="GO" id="GO:0030687">
    <property type="term" value="C:preribosome, large subunit precursor"/>
    <property type="evidence" value="ECO:0007669"/>
    <property type="project" value="TreeGrafter"/>
</dbReference>
<gene>
    <name evidence="4" type="ORF">AX774_g7185</name>
</gene>
<evidence type="ECO:0000313" key="4">
    <source>
        <dbReference type="EMBL" id="OMH79402.1"/>
    </source>
</evidence>